<dbReference type="AlphaFoldDB" id="A0A9D4CTL7"/>
<dbReference type="Proteomes" id="UP000828390">
    <property type="component" value="Unassembled WGS sequence"/>
</dbReference>
<proteinExistence type="predicted"/>
<evidence type="ECO:0000313" key="1">
    <source>
        <dbReference type="EMBL" id="KAH3733172.1"/>
    </source>
</evidence>
<sequence>MFGDSKTRLFEELKVACNTECDIVQFDDCLTIDTFSQKVYTESVLNHTFWLSIKSHFFGQENILNYINDKSKVVHIFNLKFLRDKYWNDQSGIRIQPSKSLYEFHTYGQLGEKVLLKYLNETDPNYTYVSSGKILLRNIPCFGATPDYLMLERTVTKPSKLYDFVKNAYGICEVKTSLTPDKFDHCIKLNETKIHVLLHSAYKYRYILRGSETKKPDVYAKKTYNWISKPMIDIMIKSYEETISITLHDFMQDVSKRFIDKTIYVNLLSSDRGKQILGQCLVFRDHRNDQDTIAISVFYLFLNRDDQCTPEYLIRFDFKLPAVLFDHWEKDISDKFYNDYSKQCSLV</sequence>
<comment type="caution">
    <text evidence="1">The sequence shown here is derived from an EMBL/GenBank/DDBJ whole genome shotgun (WGS) entry which is preliminary data.</text>
</comment>
<name>A0A9D4CTL7_DREPO</name>
<reference evidence="1" key="2">
    <citation type="submission" date="2020-11" db="EMBL/GenBank/DDBJ databases">
        <authorList>
            <person name="McCartney M.A."/>
            <person name="Auch B."/>
            <person name="Kono T."/>
            <person name="Mallez S."/>
            <person name="Becker A."/>
            <person name="Gohl D.M."/>
            <person name="Silverstein K.A.T."/>
            <person name="Koren S."/>
            <person name="Bechman K.B."/>
            <person name="Herman A."/>
            <person name="Abrahante J.E."/>
            <person name="Garbe J."/>
        </authorList>
    </citation>
    <scope>NUCLEOTIDE SEQUENCE</scope>
    <source>
        <strain evidence="1">Duluth1</strain>
        <tissue evidence="1">Whole animal</tissue>
    </source>
</reference>
<evidence type="ECO:0000313" key="2">
    <source>
        <dbReference type="Proteomes" id="UP000828390"/>
    </source>
</evidence>
<gene>
    <name evidence="1" type="ORF">DPMN_039597</name>
</gene>
<dbReference type="EMBL" id="JAIWYP010000011">
    <property type="protein sequence ID" value="KAH3733172.1"/>
    <property type="molecule type" value="Genomic_DNA"/>
</dbReference>
<accession>A0A9D4CTL7</accession>
<keyword evidence="2" id="KW-1185">Reference proteome</keyword>
<reference evidence="1" key="1">
    <citation type="journal article" date="2019" name="bioRxiv">
        <title>The Genome of the Zebra Mussel, Dreissena polymorpha: A Resource for Invasive Species Research.</title>
        <authorList>
            <person name="McCartney M.A."/>
            <person name="Auch B."/>
            <person name="Kono T."/>
            <person name="Mallez S."/>
            <person name="Zhang Y."/>
            <person name="Obille A."/>
            <person name="Becker A."/>
            <person name="Abrahante J.E."/>
            <person name="Garbe J."/>
            <person name="Badalamenti J.P."/>
            <person name="Herman A."/>
            <person name="Mangelson H."/>
            <person name="Liachko I."/>
            <person name="Sullivan S."/>
            <person name="Sone E.D."/>
            <person name="Koren S."/>
            <person name="Silverstein K.A.T."/>
            <person name="Beckman K.B."/>
            <person name="Gohl D.M."/>
        </authorList>
    </citation>
    <scope>NUCLEOTIDE SEQUENCE</scope>
    <source>
        <strain evidence="1">Duluth1</strain>
        <tissue evidence="1">Whole animal</tissue>
    </source>
</reference>
<organism evidence="1 2">
    <name type="scientific">Dreissena polymorpha</name>
    <name type="common">Zebra mussel</name>
    <name type="synonym">Mytilus polymorpha</name>
    <dbReference type="NCBI Taxonomy" id="45954"/>
    <lineage>
        <taxon>Eukaryota</taxon>
        <taxon>Metazoa</taxon>
        <taxon>Spiralia</taxon>
        <taxon>Lophotrochozoa</taxon>
        <taxon>Mollusca</taxon>
        <taxon>Bivalvia</taxon>
        <taxon>Autobranchia</taxon>
        <taxon>Heteroconchia</taxon>
        <taxon>Euheterodonta</taxon>
        <taxon>Imparidentia</taxon>
        <taxon>Neoheterodontei</taxon>
        <taxon>Myida</taxon>
        <taxon>Dreissenoidea</taxon>
        <taxon>Dreissenidae</taxon>
        <taxon>Dreissena</taxon>
    </lineage>
</organism>
<protein>
    <submittedName>
        <fullName evidence="1">Uncharacterized protein</fullName>
    </submittedName>
</protein>